<dbReference type="GO" id="GO:0003676">
    <property type="term" value="F:nucleic acid binding"/>
    <property type="evidence" value="ECO:0007669"/>
    <property type="project" value="InterPro"/>
</dbReference>
<dbReference type="Gene3D" id="3.10.310.30">
    <property type="match status" value="1"/>
</dbReference>
<feature type="domain" description="DDH" evidence="1">
    <location>
        <begin position="16"/>
        <end position="156"/>
    </location>
</feature>
<evidence type="ECO:0000259" key="2">
    <source>
        <dbReference type="Pfam" id="PF02272"/>
    </source>
</evidence>
<protein>
    <submittedName>
        <fullName evidence="3">Phosphoesterase RecJ domain protein</fullName>
    </submittedName>
</protein>
<dbReference type="RefSeq" id="WP_036939587.1">
    <property type="nucleotide sequence ID" value="NZ_JQKC01000009.1"/>
</dbReference>
<dbReference type="SUPFAM" id="SSF64182">
    <property type="entry name" value="DHH phosphoesterases"/>
    <property type="match status" value="1"/>
</dbReference>
<dbReference type="PANTHER" id="PTHR47618:SF1">
    <property type="entry name" value="BIFUNCTIONAL OLIGORIBONUCLEASE AND PAP PHOSPHATASE NRNA"/>
    <property type="match status" value="1"/>
</dbReference>
<reference evidence="4" key="1">
    <citation type="submission" date="2015-07" db="EMBL/GenBank/DDBJ databases">
        <title>Near-Complete Genome Sequence of the Cellulolytic Bacterium Bacteroides (Pseudobacteroides) cellulosolvens ATCC 35603.</title>
        <authorList>
            <person name="Dassa B."/>
            <person name="Utturkar S.M."/>
            <person name="Klingeman D.M."/>
            <person name="Hurt R.A."/>
            <person name="Keller M."/>
            <person name="Xu J."/>
            <person name="Reddy Y.H.K."/>
            <person name="Borovok I."/>
            <person name="Grinberg I.R."/>
            <person name="Lamed R."/>
            <person name="Zhivin O."/>
            <person name="Bayer E.A."/>
            <person name="Brown S.D."/>
        </authorList>
    </citation>
    <scope>NUCLEOTIDE SEQUENCE [LARGE SCALE GENOMIC DNA]</scope>
    <source>
        <strain evidence="4">DSM 2933</strain>
    </source>
</reference>
<name>A0A0L6JGU1_9FIRM</name>
<dbReference type="Pfam" id="PF01368">
    <property type="entry name" value="DHH"/>
    <property type="match status" value="1"/>
</dbReference>
<dbReference type="PATRIC" id="fig|398512.5.peg.187"/>
<dbReference type="Pfam" id="PF02272">
    <property type="entry name" value="DHHA1"/>
    <property type="match status" value="1"/>
</dbReference>
<dbReference type="OrthoDB" id="9803668at2"/>
<dbReference type="AlphaFoldDB" id="A0A0L6JGU1"/>
<dbReference type="InterPro" id="IPR003156">
    <property type="entry name" value="DHHA1_dom"/>
</dbReference>
<feature type="domain" description="DHHA1" evidence="2">
    <location>
        <begin position="234"/>
        <end position="313"/>
    </location>
</feature>
<keyword evidence="4" id="KW-1185">Reference proteome</keyword>
<comment type="caution">
    <text evidence="3">The sequence shown here is derived from an EMBL/GenBank/DDBJ whole genome shotgun (WGS) entry which is preliminary data.</text>
</comment>
<dbReference type="InterPro" id="IPR001667">
    <property type="entry name" value="DDH_dom"/>
</dbReference>
<dbReference type="PANTHER" id="PTHR47618">
    <property type="entry name" value="BIFUNCTIONAL OLIGORIBONUCLEASE AND PAP PHOSPHATASE NRNA"/>
    <property type="match status" value="1"/>
</dbReference>
<evidence type="ECO:0000259" key="1">
    <source>
        <dbReference type="Pfam" id="PF01368"/>
    </source>
</evidence>
<sequence length="318" mass="34905">MNLVEIISVIKDCNSIAILPHVQADGDAWGSCLALGTALKKLNKSVKIISEEIIPRIYNFLPLEDSLIYDENAHYHFDLVIALDTGDTGRLGNRIKVFGSTENTVNIDHHGTNTGFARYNYLDAEAAATGEIVYELINILNVEIDTNMATCLYVAIATDTGCFKFNNTTSKTHEIVSALVKKGVNVAEVAQRVFDSTTKERVMLMGYAINTLELFEEGRLAFISITNEMIKAASAKEEDCDGIVNIGRNIEGVESSVVIREKSQGEYKVNLRSKSYLDVGQVAFKFGGGGHKMAAGCTIKGDMDSVKKSVYEELKRLL</sequence>
<evidence type="ECO:0000313" key="4">
    <source>
        <dbReference type="Proteomes" id="UP000036923"/>
    </source>
</evidence>
<dbReference type="eggNOG" id="COG0618">
    <property type="taxonomic scope" value="Bacteria"/>
</dbReference>
<dbReference type="Proteomes" id="UP000036923">
    <property type="component" value="Unassembled WGS sequence"/>
</dbReference>
<dbReference type="STRING" id="398512.Bccel_0177"/>
<evidence type="ECO:0000313" key="3">
    <source>
        <dbReference type="EMBL" id="KNY24920.1"/>
    </source>
</evidence>
<proteinExistence type="predicted"/>
<gene>
    <name evidence="3" type="ORF">Bccel_0177</name>
</gene>
<accession>A0A0L6JGU1</accession>
<dbReference type="Gene3D" id="3.90.1640.10">
    <property type="entry name" value="inorganic pyrophosphatase (n-terminal core)"/>
    <property type="match status" value="1"/>
</dbReference>
<organism evidence="3 4">
    <name type="scientific">Pseudobacteroides cellulosolvens ATCC 35603 = DSM 2933</name>
    <dbReference type="NCBI Taxonomy" id="398512"/>
    <lineage>
        <taxon>Bacteria</taxon>
        <taxon>Bacillati</taxon>
        <taxon>Bacillota</taxon>
        <taxon>Clostridia</taxon>
        <taxon>Eubacteriales</taxon>
        <taxon>Oscillospiraceae</taxon>
        <taxon>Pseudobacteroides</taxon>
    </lineage>
</organism>
<dbReference type="EMBL" id="LGTC01000001">
    <property type="protein sequence ID" value="KNY24920.1"/>
    <property type="molecule type" value="Genomic_DNA"/>
</dbReference>
<dbReference type="InterPro" id="IPR038763">
    <property type="entry name" value="DHH_sf"/>
</dbReference>
<dbReference type="InterPro" id="IPR051319">
    <property type="entry name" value="Oligoribo/pAp-PDE_c-di-AMP_PDE"/>
</dbReference>